<dbReference type="PANTHER" id="PTHR23513">
    <property type="entry name" value="INTEGRAL MEMBRANE EFFLUX PROTEIN-RELATED"/>
    <property type="match status" value="1"/>
</dbReference>
<dbReference type="RefSeq" id="WP_183650285.1">
    <property type="nucleotide sequence ID" value="NZ_JACIBV010000001.1"/>
</dbReference>
<dbReference type="GO" id="GO:0005886">
    <property type="term" value="C:plasma membrane"/>
    <property type="evidence" value="ECO:0007669"/>
    <property type="project" value="UniProtKB-SubCell"/>
</dbReference>
<feature type="transmembrane region" description="Helical" evidence="6">
    <location>
        <begin position="160"/>
        <end position="180"/>
    </location>
</feature>
<accession>A0A7W5YBP9</accession>
<sequence length="402" mass="42550">MDPDFRRLYVAAFGSQFGTQLSHVALPLLAVTALNAGPGEVGLLSSLATLTVLLVGLPAGVWVDRVRRRPVMVAMDVLRALAMVSVTAAWWLDALTMPQLYLVAIVSGAGTLFFDVASHSLVPSLVGRDRLTAANSLLVGTTSAMYVSGRSVSGVLTQVFGAPLVLLLDAVTYAWSALWLRGIRAVESPPAVREPIGRQLREGLRFLFGNRVLVAIAAQGAMANLGFPLATVLLPVLLVRELAFPEWVFGAYLAASGVGALVGSACAHLMARWLGQGGAVWLLSLATAPFGLLVPLLDHGIWIWLSAAGFFVVSVRTGVNNVLLVSFRQQLTPDTMLGRMTSIMQVILMGAVGMGGLLAAGVGELWGVRATLWAGGIVIAMSWLPLATVRSEIRQLGLPARR</sequence>
<reference evidence="7 8" key="1">
    <citation type="submission" date="2020-08" db="EMBL/GenBank/DDBJ databases">
        <title>Sequencing the genomes of 1000 actinobacteria strains.</title>
        <authorList>
            <person name="Klenk H.-P."/>
        </authorList>
    </citation>
    <scope>NUCLEOTIDE SEQUENCE [LARGE SCALE GENOMIC DNA]</scope>
    <source>
        <strain evidence="7 8">DSM 44320</strain>
    </source>
</reference>
<keyword evidence="3 6" id="KW-0812">Transmembrane</keyword>
<evidence type="ECO:0000256" key="2">
    <source>
        <dbReference type="ARBA" id="ARBA00022475"/>
    </source>
</evidence>
<evidence type="ECO:0000313" key="8">
    <source>
        <dbReference type="Proteomes" id="UP000579945"/>
    </source>
</evidence>
<evidence type="ECO:0000256" key="3">
    <source>
        <dbReference type="ARBA" id="ARBA00022692"/>
    </source>
</evidence>
<feature type="transmembrane region" description="Helical" evidence="6">
    <location>
        <begin position="372"/>
        <end position="393"/>
    </location>
</feature>
<comment type="caution">
    <text evidence="7">The sequence shown here is derived from an EMBL/GenBank/DDBJ whole genome shotgun (WGS) entry which is preliminary data.</text>
</comment>
<proteinExistence type="predicted"/>
<keyword evidence="4 6" id="KW-1133">Transmembrane helix</keyword>
<dbReference type="PANTHER" id="PTHR23513:SF6">
    <property type="entry name" value="MAJOR FACILITATOR SUPERFAMILY ASSOCIATED DOMAIN-CONTAINING PROTEIN"/>
    <property type="match status" value="1"/>
</dbReference>
<keyword evidence="8" id="KW-1185">Reference proteome</keyword>
<evidence type="ECO:0000313" key="7">
    <source>
        <dbReference type="EMBL" id="MBB3728393.1"/>
    </source>
</evidence>
<feature type="transmembrane region" description="Helical" evidence="6">
    <location>
        <begin position="303"/>
        <end position="325"/>
    </location>
</feature>
<feature type="transmembrane region" description="Helical" evidence="6">
    <location>
        <begin position="212"/>
        <end position="237"/>
    </location>
</feature>
<dbReference type="Proteomes" id="UP000579945">
    <property type="component" value="Unassembled WGS sequence"/>
</dbReference>
<feature type="transmembrane region" description="Helical" evidence="6">
    <location>
        <begin position="249"/>
        <end position="271"/>
    </location>
</feature>
<evidence type="ECO:0000256" key="5">
    <source>
        <dbReference type="ARBA" id="ARBA00023136"/>
    </source>
</evidence>
<evidence type="ECO:0000256" key="4">
    <source>
        <dbReference type="ARBA" id="ARBA00022989"/>
    </source>
</evidence>
<protein>
    <submittedName>
        <fullName evidence="7">Putative MFS family arabinose efflux permease</fullName>
    </submittedName>
</protein>
<gene>
    <name evidence="7" type="ORF">FHR33_004253</name>
</gene>
<dbReference type="InterPro" id="IPR036259">
    <property type="entry name" value="MFS_trans_sf"/>
</dbReference>
<name>A0A7W5YBP9_9ACTN</name>
<keyword evidence="5 6" id="KW-0472">Membrane</keyword>
<feature type="transmembrane region" description="Helical" evidence="6">
    <location>
        <begin position="70"/>
        <end position="92"/>
    </location>
</feature>
<dbReference type="SUPFAM" id="SSF103473">
    <property type="entry name" value="MFS general substrate transporter"/>
    <property type="match status" value="1"/>
</dbReference>
<dbReference type="AlphaFoldDB" id="A0A7W5YBP9"/>
<dbReference type="GeneID" id="95390627"/>
<dbReference type="Gene3D" id="1.20.1250.20">
    <property type="entry name" value="MFS general substrate transporter like domains"/>
    <property type="match status" value="1"/>
</dbReference>
<dbReference type="GO" id="GO:0022857">
    <property type="term" value="F:transmembrane transporter activity"/>
    <property type="evidence" value="ECO:0007669"/>
    <property type="project" value="InterPro"/>
</dbReference>
<feature type="transmembrane region" description="Helical" evidence="6">
    <location>
        <begin position="278"/>
        <end position="297"/>
    </location>
</feature>
<dbReference type="Pfam" id="PF07690">
    <property type="entry name" value="MFS_1"/>
    <property type="match status" value="1"/>
</dbReference>
<keyword evidence="2" id="KW-1003">Cell membrane</keyword>
<feature type="transmembrane region" description="Helical" evidence="6">
    <location>
        <begin position="43"/>
        <end position="63"/>
    </location>
</feature>
<dbReference type="InterPro" id="IPR011701">
    <property type="entry name" value="MFS"/>
</dbReference>
<dbReference type="EMBL" id="JACIBV010000001">
    <property type="protein sequence ID" value="MBB3728393.1"/>
    <property type="molecule type" value="Genomic_DNA"/>
</dbReference>
<dbReference type="CDD" id="cd06173">
    <property type="entry name" value="MFS_MefA_like"/>
    <property type="match status" value="1"/>
</dbReference>
<comment type="subcellular location">
    <subcellularLocation>
        <location evidence="1">Cell membrane</location>
        <topology evidence="1">Multi-pass membrane protein</topology>
    </subcellularLocation>
</comment>
<feature type="transmembrane region" description="Helical" evidence="6">
    <location>
        <begin position="346"/>
        <end position="366"/>
    </location>
</feature>
<organism evidence="7 8">
    <name type="scientific">Nonomuraea dietziae</name>
    <dbReference type="NCBI Taxonomy" id="65515"/>
    <lineage>
        <taxon>Bacteria</taxon>
        <taxon>Bacillati</taxon>
        <taxon>Actinomycetota</taxon>
        <taxon>Actinomycetes</taxon>
        <taxon>Streptosporangiales</taxon>
        <taxon>Streptosporangiaceae</taxon>
        <taxon>Nonomuraea</taxon>
    </lineage>
</organism>
<evidence type="ECO:0000256" key="6">
    <source>
        <dbReference type="SAM" id="Phobius"/>
    </source>
</evidence>
<evidence type="ECO:0000256" key="1">
    <source>
        <dbReference type="ARBA" id="ARBA00004651"/>
    </source>
</evidence>